<evidence type="ECO:0000256" key="1">
    <source>
        <dbReference type="ARBA" id="ARBA00004514"/>
    </source>
</evidence>
<evidence type="ECO:0000256" key="4">
    <source>
        <dbReference type="ARBA" id="ARBA00022741"/>
    </source>
</evidence>
<keyword evidence="6" id="KW-0143">Chaperone</keyword>
<dbReference type="AlphaFoldDB" id="A0A3B4V383"/>
<evidence type="ECO:0000256" key="2">
    <source>
        <dbReference type="ARBA" id="ARBA00007381"/>
    </source>
</evidence>
<dbReference type="InterPro" id="IPR043129">
    <property type="entry name" value="ATPase_NBD"/>
</dbReference>
<dbReference type="InterPro" id="IPR013126">
    <property type="entry name" value="Hsp_70_fam"/>
</dbReference>
<dbReference type="SUPFAM" id="SSF53067">
    <property type="entry name" value="Actin-like ATPase domain"/>
    <property type="match status" value="2"/>
</dbReference>
<dbReference type="PANTHER" id="PTHR19375">
    <property type="entry name" value="HEAT SHOCK PROTEIN 70KDA"/>
    <property type="match status" value="1"/>
</dbReference>
<dbReference type="GO" id="GO:0005829">
    <property type="term" value="C:cytosol"/>
    <property type="evidence" value="ECO:0007669"/>
    <property type="project" value="UniProtKB-SubCell"/>
</dbReference>
<dbReference type="GeneTree" id="ENSGT00940000156380"/>
<accession>A0A3B4V383</accession>
<organism evidence="7 8">
    <name type="scientific">Seriola dumerili</name>
    <name type="common">Greater amberjack</name>
    <name type="synonym">Caranx dumerili</name>
    <dbReference type="NCBI Taxonomy" id="41447"/>
    <lineage>
        <taxon>Eukaryota</taxon>
        <taxon>Metazoa</taxon>
        <taxon>Chordata</taxon>
        <taxon>Craniata</taxon>
        <taxon>Vertebrata</taxon>
        <taxon>Euteleostomi</taxon>
        <taxon>Actinopterygii</taxon>
        <taxon>Neopterygii</taxon>
        <taxon>Teleostei</taxon>
        <taxon>Neoteleostei</taxon>
        <taxon>Acanthomorphata</taxon>
        <taxon>Carangaria</taxon>
        <taxon>Carangiformes</taxon>
        <taxon>Carangidae</taxon>
        <taxon>Seriola</taxon>
    </lineage>
</organism>
<dbReference type="FunFam" id="3.90.640.10:FF:000010">
    <property type="entry name" value="heat shock 70 kDa protein 14"/>
    <property type="match status" value="1"/>
</dbReference>
<dbReference type="FunFam" id="3.30.420.40:FF:000433">
    <property type="entry name" value="Heat shock protein family A (Hsp70) member 14"/>
    <property type="match status" value="1"/>
</dbReference>
<comment type="similarity">
    <text evidence="2">Belongs to the heat shock protein 70 family.</text>
</comment>
<keyword evidence="8" id="KW-1185">Reference proteome</keyword>
<evidence type="ECO:0000256" key="6">
    <source>
        <dbReference type="ARBA" id="ARBA00023186"/>
    </source>
</evidence>
<evidence type="ECO:0000256" key="5">
    <source>
        <dbReference type="ARBA" id="ARBA00022840"/>
    </source>
</evidence>
<sequence length="490" mass="52478">MAAIGVHFGYTCACVSIFKDGRADVVANDAGDRVTPAVVAYRDTEQIVGIAAKQGRVRNAANTVVKVKQVLGRSSECCVQVVNKAEKPYYEITAGDHPEYVAPEDVAKLIFHKMKETAQSALGSDVTEAVITVPFEFAHAQKRALREAAEAAGFHVLRLIHEPAAALLAYNIGQDCHSGKSHVLVYKLGGTSLSVTALQVNGGMFRVLSTHTDHSIGGESFTQALAQHLAAEFKRTFKHDVSSNARAMMKLMNGADMAKHSLSSLGSANCFVDSLHDGIDFECNVSRARFELLCSSLFNKSIQPIRALLEKAGLSTSSINKVVLCGGSARIPRLQQMIREMFPDVELLSSAPPDEVIAVGAALEAGLLVGRDILSPEEESLTVDVSATDILVKEVDESGAEVFTVLLPSGTPLPARRHHILSGGGKLSSLCLEIYQRMVTEQPEKLAKVVSRDCCLYIIVSVCCRDGSVHVSCVEQSTGRSEVVTIAASS</sequence>
<dbReference type="InterPro" id="IPR042049">
    <property type="entry name" value="HSPA14_NBD"/>
</dbReference>
<dbReference type="GO" id="GO:0140662">
    <property type="term" value="F:ATP-dependent protein folding chaperone"/>
    <property type="evidence" value="ECO:0007669"/>
    <property type="project" value="InterPro"/>
</dbReference>
<dbReference type="SUPFAM" id="SSF100920">
    <property type="entry name" value="Heat shock protein 70kD (HSP70), peptide-binding domain"/>
    <property type="match status" value="1"/>
</dbReference>
<keyword evidence="3" id="KW-0963">Cytoplasm</keyword>
<dbReference type="FunFam" id="3.30.420.40:FF:000171">
    <property type="entry name" value="Heat shock 70 kDa protein 4"/>
    <property type="match status" value="1"/>
</dbReference>
<keyword evidence="4" id="KW-0547">Nucleotide-binding</keyword>
<evidence type="ECO:0000313" key="7">
    <source>
        <dbReference type="Ensembl" id="ENSSDUP00000025037.1"/>
    </source>
</evidence>
<dbReference type="Gene3D" id="3.30.420.40">
    <property type="match status" value="2"/>
</dbReference>
<comment type="subcellular location">
    <subcellularLocation>
        <location evidence="1">Cytoplasm</location>
        <location evidence="1">Cytosol</location>
    </subcellularLocation>
</comment>
<evidence type="ECO:0000313" key="8">
    <source>
        <dbReference type="Proteomes" id="UP000261420"/>
    </source>
</evidence>
<evidence type="ECO:0000256" key="3">
    <source>
        <dbReference type="ARBA" id="ARBA00022490"/>
    </source>
</evidence>
<keyword evidence="5" id="KW-0067">ATP-binding</keyword>
<name>A0A3B4V383_SERDU</name>
<dbReference type="Pfam" id="PF00012">
    <property type="entry name" value="HSP70"/>
    <property type="match status" value="1"/>
</dbReference>
<reference evidence="7" key="1">
    <citation type="submission" date="2025-08" db="UniProtKB">
        <authorList>
            <consortium name="Ensembl"/>
        </authorList>
    </citation>
    <scope>IDENTIFICATION</scope>
</reference>
<dbReference type="Gene3D" id="3.90.640.10">
    <property type="entry name" value="Actin, Chain A, domain 4"/>
    <property type="match status" value="1"/>
</dbReference>
<reference evidence="7" key="2">
    <citation type="submission" date="2025-09" db="UniProtKB">
        <authorList>
            <consortium name="Ensembl"/>
        </authorList>
    </citation>
    <scope>IDENTIFICATION</scope>
</reference>
<protein>
    <submittedName>
        <fullName evidence="7">Heat shock protein 14</fullName>
    </submittedName>
</protein>
<dbReference type="PRINTS" id="PR00301">
    <property type="entry name" value="HEATSHOCK70"/>
</dbReference>
<dbReference type="Ensembl" id="ENSSDUT00000025497.1">
    <property type="protein sequence ID" value="ENSSDUP00000025037.1"/>
    <property type="gene ID" value="ENSSDUG00000018148.1"/>
</dbReference>
<dbReference type="GO" id="GO:0005524">
    <property type="term" value="F:ATP binding"/>
    <property type="evidence" value="ECO:0007669"/>
    <property type="project" value="UniProtKB-KW"/>
</dbReference>
<proteinExistence type="inferred from homology"/>
<dbReference type="Proteomes" id="UP000261420">
    <property type="component" value="Unplaced"/>
</dbReference>
<dbReference type="InterPro" id="IPR029047">
    <property type="entry name" value="HSP70_peptide-bd_sf"/>
</dbReference>
<dbReference type="Gene3D" id="3.30.30.30">
    <property type="match status" value="1"/>
</dbReference>
<dbReference type="CDD" id="cd10238">
    <property type="entry name" value="ASKHA_NBD_HSP70_HSPA14"/>
    <property type="match status" value="1"/>
</dbReference>